<dbReference type="Pfam" id="PF00795">
    <property type="entry name" value="CN_hydrolase"/>
    <property type="match status" value="1"/>
</dbReference>
<name>A0A072Q337_9EURO</name>
<dbReference type="EC" id="3.5.5.1" evidence="4"/>
<dbReference type="InterPro" id="IPR036526">
    <property type="entry name" value="C-N_Hydrolase_sf"/>
</dbReference>
<dbReference type="CDD" id="cd07564">
    <property type="entry name" value="nitrilases_CHs"/>
    <property type="match status" value="1"/>
</dbReference>
<evidence type="ECO:0000256" key="2">
    <source>
        <dbReference type="ARBA" id="ARBA00022801"/>
    </source>
</evidence>
<dbReference type="STRING" id="1182545.A0A072Q337"/>
<dbReference type="HOGENOM" id="CLU_030130_6_0_1"/>
<feature type="domain" description="CN hydrolase" evidence="6">
    <location>
        <begin position="11"/>
        <end position="300"/>
    </location>
</feature>
<evidence type="ECO:0000256" key="1">
    <source>
        <dbReference type="ARBA" id="ARBA00008129"/>
    </source>
</evidence>
<dbReference type="PROSITE" id="PS00921">
    <property type="entry name" value="NITRIL_CHT_2"/>
    <property type="match status" value="1"/>
</dbReference>
<dbReference type="SUPFAM" id="SSF56317">
    <property type="entry name" value="Carbon-nitrogen hydrolase"/>
    <property type="match status" value="1"/>
</dbReference>
<dbReference type="GO" id="GO:0000257">
    <property type="term" value="F:nitrilase activity"/>
    <property type="evidence" value="ECO:0007669"/>
    <property type="project" value="UniProtKB-EC"/>
</dbReference>
<dbReference type="VEuPathDB" id="FungiDB:A1O9_00257"/>
<accession>A0A072Q337</accession>
<keyword evidence="2" id="KW-0378">Hydrolase</keyword>
<evidence type="ECO:0000256" key="5">
    <source>
        <dbReference type="PROSITE-ProRule" id="PRU10139"/>
    </source>
</evidence>
<dbReference type="OrthoDB" id="10250282at2759"/>
<protein>
    <recommendedName>
        <fullName evidence="4">nitrilase</fullName>
        <ecNumber evidence="4">3.5.5.1</ecNumber>
    </recommendedName>
</protein>
<dbReference type="PANTHER" id="PTHR46044">
    <property type="entry name" value="NITRILASE"/>
    <property type="match status" value="1"/>
</dbReference>
<comment type="caution">
    <text evidence="7">The sequence shown here is derived from an EMBL/GenBank/DDBJ whole genome shotgun (WGS) entry which is preliminary data.</text>
</comment>
<gene>
    <name evidence="7" type="ORF">A1O9_00257</name>
</gene>
<dbReference type="Gene3D" id="3.60.110.10">
    <property type="entry name" value="Carbon-nitrogen hydrolase"/>
    <property type="match status" value="1"/>
</dbReference>
<dbReference type="RefSeq" id="XP_013264875.1">
    <property type="nucleotide sequence ID" value="XM_013409421.1"/>
</dbReference>
<dbReference type="PROSITE" id="PS00920">
    <property type="entry name" value="NITRIL_CHT_1"/>
    <property type="match status" value="1"/>
</dbReference>
<dbReference type="InterPro" id="IPR044149">
    <property type="entry name" value="Nitrilases_CHs"/>
</dbReference>
<dbReference type="GO" id="GO:0016836">
    <property type="term" value="F:hydro-lyase activity"/>
    <property type="evidence" value="ECO:0007669"/>
    <property type="project" value="UniProtKB-ARBA"/>
</dbReference>
<organism evidence="7 8">
    <name type="scientific">Exophiala aquamarina CBS 119918</name>
    <dbReference type="NCBI Taxonomy" id="1182545"/>
    <lineage>
        <taxon>Eukaryota</taxon>
        <taxon>Fungi</taxon>
        <taxon>Dikarya</taxon>
        <taxon>Ascomycota</taxon>
        <taxon>Pezizomycotina</taxon>
        <taxon>Eurotiomycetes</taxon>
        <taxon>Chaetothyriomycetidae</taxon>
        <taxon>Chaetothyriales</taxon>
        <taxon>Herpotrichiellaceae</taxon>
        <taxon>Exophiala</taxon>
    </lineage>
</organism>
<evidence type="ECO:0000256" key="3">
    <source>
        <dbReference type="ARBA" id="ARBA00036406"/>
    </source>
</evidence>
<evidence type="ECO:0000313" key="7">
    <source>
        <dbReference type="EMBL" id="KEF62285.1"/>
    </source>
</evidence>
<comment type="similarity">
    <text evidence="1">Belongs to the carbon-nitrogen hydrolase superfamily. Nitrilase family.</text>
</comment>
<dbReference type="Proteomes" id="UP000027920">
    <property type="component" value="Unassembled WGS sequence"/>
</dbReference>
<keyword evidence="8" id="KW-1185">Reference proteome</keyword>
<feature type="active site" description="Proton acceptor" evidence="5">
    <location>
        <position position="51"/>
    </location>
</feature>
<proteinExistence type="inferred from homology"/>
<reference evidence="7 8" key="1">
    <citation type="submission" date="2013-03" db="EMBL/GenBank/DDBJ databases">
        <title>The Genome Sequence of Exophiala aquamarina CBS 119918.</title>
        <authorList>
            <consortium name="The Broad Institute Genomics Platform"/>
            <person name="Cuomo C."/>
            <person name="de Hoog S."/>
            <person name="Gorbushina A."/>
            <person name="Walker B."/>
            <person name="Young S.K."/>
            <person name="Zeng Q."/>
            <person name="Gargeya S."/>
            <person name="Fitzgerald M."/>
            <person name="Haas B."/>
            <person name="Abouelleil A."/>
            <person name="Allen A.W."/>
            <person name="Alvarado L."/>
            <person name="Arachchi H.M."/>
            <person name="Berlin A.M."/>
            <person name="Chapman S.B."/>
            <person name="Gainer-Dewar J."/>
            <person name="Goldberg J."/>
            <person name="Griggs A."/>
            <person name="Gujja S."/>
            <person name="Hansen M."/>
            <person name="Howarth C."/>
            <person name="Imamovic A."/>
            <person name="Ireland A."/>
            <person name="Larimer J."/>
            <person name="McCowan C."/>
            <person name="Murphy C."/>
            <person name="Pearson M."/>
            <person name="Poon T.W."/>
            <person name="Priest M."/>
            <person name="Roberts A."/>
            <person name="Saif S."/>
            <person name="Shea T."/>
            <person name="Sisk P."/>
            <person name="Sykes S."/>
            <person name="Wortman J."/>
            <person name="Nusbaum C."/>
            <person name="Birren B."/>
        </authorList>
    </citation>
    <scope>NUCLEOTIDE SEQUENCE [LARGE SCALE GENOMIC DNA]</scope>
    <source>
        <strain evidence="7 8">CBS 119918</strain>
    </source>
</reference>
<dbReference type="PANTHER" id="PTHR46044:SF14">
    <property type="entry name" value="ARYLACETONITRILASE"/>
    <property type="match status" value="1"/>
</dbReference>
<dbReference type="AlphaFoldDB" id="A0A072Q337"/>
<dbReference type="EMBL" id="AMGV01000001">
    <property type="protein sequence ID" value="KEF62285.1"/>
    <property type="molecule type" value="Genomic_DNA"/>
</dbReference>
<evidence type="ECO:0000259" key="6">
    <source>
        <dbReference type="PROSITE" id="PS50263"/>
    </source>
</evidence>
<dbReference type="InterPro" id="IPR000132">
    <property type="entry name" value="Nitrilase/CN_hydratase_CS"/>
</dbReference>
<evidence type="ECO:0000256" key="4">
    <source>
        <dbReference type="ARBA" id="ARBA00039045"/>
    </source>
</evidence>
<dbReference type="GeneID" id="25275209"/>
<dbReference type="InterPro" id="IPR003010">
    <property type="entry name" value="C-N_Hydrolase"/>
</dbReference>
<evidence type="ECO:0000313" key="8">
    <source>
        <dbReference type="Proteomes" id="UP000027920"/>
    </source>
</evidence>
<comment type="catalytic activity">
    <reaction evidence="3">
        <text>a nitrile + 2 H2O = a carboxylate + NH4(+)</text>
        <dbReference type="Rhea" id="RHEA:21724"/>
        <dbReference type="ChEBI" id="CHEBI:15377"/>
        <dbReference type="ChEBI" id="CHEBI:18379"/>
        <dbReference type="ChEBI" id="CHEBI:28938"/>
        <dbReference type="ChEBI" id="CHEBI:29067"/>
        <dbReference type="EC" id="3.5.5.1"/>
    </reaction>
</comment>
<dbReference type="PROSITE" id="PS50263">
    <property type="entry name" value="CN_HYDROLASE"/>
    <property type="match status" value="1"/>
</dbReference>
<sequence>MKAIPADSSQVRVAVTQSEPSWLDLGASVQKTCDLIREAGQNGAQLVAFPETWIPGYPVWIWDRPTDPVFHAKYIKNSLIVDSPEMKSIQAAAAAQGISVSLGFSERLKTTLFISQVSIDPAGQIVLHRRKMKPTHMERTIFGDGCESSLKSVVPLPFGRVGALACWEHVLPLLKFNTHLQDEQIHVAAWPPLFEPFSQGELWSMTSPGNLSLSSKRANKLTLLGARTISSAYAIEGGCFVLHSTAVISQQAIEFFRTSNAALFNTPGGGSSAIFGPDGRKLSHDLPDKEEAILYANIDLDEILKVKGFLDSCGHYTSPHLLWLGVNDEAQELKRAT</sequence>